<dbReference type="InterPro" id="IPR002725">
    <property type="entry name" value="YgjP-like_metallopeptidase"/>
</dbReference>
<name>A0A857J898_9BURK</name>
<dbReference type="AlphaFoldDB" id="A0A857J898"/>
<dbReference type="EMBL" id="CP047650">
    <property type="protein sequence ID" value="QHI99279.1"/>
    <property type="molecule type" value="Genomic_DNA"/>
</dbReference>
<feature type="domain" description="YgjP-like metallopeptidase" evidence="2">
    <location>
        <begin position="102"/>
        <end position="310"/>
    </location>
</feature>
<accession>A0A857J898</accession>
<dbReference type="Proteomes" id="UP000464787">
    <property type="component" value="Chromosome"/>
</dbReference>
<organism evidence="3 4">
    <name type="scientific">Xylophilus rhododendri</name>
    <dbReference type="NCBI Taxonomy" id="2697032"/>
    <lineage>
        <taxon>Bacteria</taxon>
        <taxon>Pseudomonadati</taxon>
        <taxon>Pseudomonadota</taxon>
        <taxon>Betaproteobacteria</taxon>
        <taxon>Burkholderiales</taxon>
        <taxon>Xylophilus</taxon>
    </lineage>
</organism>
<dbReference type="CDD" id="cd07344">
    <property type="entry name" value="M48_yhfN_like"/>
    <property type="match status" value="1"/>
</dbReference>
<evidence type="ECO:0000256" key="1">
    <source>
        <dbReference type="SAM" id="MobiDB-lite"/>
    </source>
</evidence>
<dbReference type="Pfam" id="PF01863">
    <property type="entry name" value="YgjP-like"/>
    <property type="match status" value="1"/>
</dbReference>
<keyword evidence="4" id="KW-1185">Reference proteome</keyword>
<feature type="region of interest" description="Disordered" evidence="1">
    <location>
        <begin position="18"/>
        <end position="63"/>
    </location>
</feature>
<protein>
    <submittedName>
        <fullName evidence="3">DUF45 domain-containing protein</fullName>
    </submittedName>
</protein>
<reference evidence="3 4" key="1">
    <citation type="submission" date="2020-01" db="EMBL/GenBank/DDBJ databases">
        <title>Genome sequencing of strain KACC 21265.</title>
        <authorList>
            <person name="Heo J."/>
            <person name="Kim S.-J."/>
            <person name="Kim J.-S."/>
            <person name="Hong S.-B."/>
            <person name="Kwon S.-W."/>
        </authorList>
    </citation>
    <scope>NUCLEOTIDE SEQUENCE [LARGE SCALE GENOMIC DNA]</scope>
    <source>
        <strain evidence="3 4">KACC 21265</strain>
    </source>
</reference>
<dbReference type="PANTHER" id="PTHR30399:SF1">
    <property type="entry name" value="UTP PYROPHOSPHATASE"/>
    <property type="match status" value="1"/>
</dbReference>
<gene>
    <name evidence="3" type="ORF">GT347_15625</name>
</gene>
<proteinExistence type="predicted"/>
<dbReference type="KEGG" id="xyk:GT347_15625"/>
<dbReference type="InterPro" id="IPR053136">
    <property type="entry name" value="UTP_pyrophosphatase-like"/>
</dbReference>
<dbReference type="Gene3D" id="3.30.2010.10">
    <property type="entry name" value="Metalloproteases ('zincins'), catalytic domain"/>
    <property type="match status" value="1"/>
</dbReference>
<evidence type="ECO:0000313" key="4">
    <source>
        <dbReference type="Proteomes" id="UP000464787"/>
    </source>
</evidence>
<evidence type="ECO:0000313" key="3">
    <source>
        <dbReference type="EMBL" id="QHI99279.1"/>
    </source>
</evidence>
<sequence>MAGLIQLALDFLGLSPAHSEGAPAPDTGAMPPSARRGPRGARPDVRMGSAPPRRLRQAPPAQPELDEQAVLPVHPQANRQALLLGRPVAYRLERGRRGTVGFIVNAQGLSVRAPGWLSLHRVDAAVVEKADWIVRKLADAGVRQIQQEAVRMVWADGSRFPLHGQPVVVRLGARRGQDGLREDAEAGVPALWLAVPADAAPEKIGVAVRAWMQREARIDFAARLDRYAASMGVHWTRLSLTDARTRWGSATVGGAIRLHWRLMHFRPEVIDYVVVHELAHLRHMDHSPRFWAVVQEALPNYQALRAELKSDDAPRW</sequence>
<evidence type="ECO:0000259" key="2">
    <source>
        <dbReference type="Pfam" id="PF01863"/>
    </source>
</evidence>
<dbReference type="PANTHER" id="PTHR30399">
    <property type="entry name" value="UNCHARACTERIZED PROTEIN YGJP"/>
    <property type="match status" value="1"/>
</dbReference>
<dbReference type="RefSeq" id="WP_160553063.1">
    <property type="nucleotide sequence ID" value="NZ_CP047650.1"/>
</dbReference>